<evidence type="ECO:0000256" key="4">
    <source>
        <dbReference type="ARBA" id="ARBA00022827"/>
    </source>
</evidence>
<dbReference type="GO" id="GO:0050660">
    <property type="term" value="F:flavin adenine dinucleotide binding"/>
    <property type="evidence" value="ECO:0007669"/>
    <property type="project" value="InterPro"/>
</dbReference>
<evidence type="ECO:0000259" key="8">
    <source>
        <dbReference type="PROSITE" id="PS00624"/>
    </source>
</evidence>
<sequence>MESFGDFDYVIIGAGTAGCLLANRLSQNPDNKVLILEAGSKDKYLRTKIPVGYLFSMGSPKTDWCYTTEKEIGLNGRSLNYPRGRVLGGSSAINGMIYMRGQAKNYDHWKSEGNTGWGWDDVLPYFKKSEDHFKGTDDFHGVGGAWRVEQQRLSWEVLDTFAEACTQSGIPPNEDFNRGTNFGVGYFEVNQRKGVRVSADSAFLKPIRHRKNLTIITNASVEKITFESKKATGVIFQKDKKSTSVPFYVKARCEVILSAGSINTPKILQLSGIGSPNLLKGFGIDVIHSLEGVGQNLQDHLQIRTVFKLKNAKTLNDTYKSLFGKIGMGLEYLFNRSGPISMAPSQLGVFAKSDPSLDYPNLQYHIQPLSLDAFGEPLHRFSAITASVCNLQPDSCGEVTIRSPNADDNPIIKPNYLSSQTDKDIAAKSITLTRNIFATEAMRKYEPSEFLPGAQYQSPQALAEQAGNISTSIFHPVGTAKMGTGKDAVVDNELNVYGVQNLRVVDASIMPKITSGNTNSPTMMIAEKASDIILQNRR</sequence>
<dbReference type="InterPro" id="IPR012132">
    <property type="entry name" value="GMC_OxRdtase"/>
</dbReference>
<accession>A0A368EP42</accession>
<gene>
    <name evidence="9" type="ORF">DBW64_01320</name>
</gene>
<dbReference type="InterPro" id="IPR000172">
    <property type="entry name" value="GMC_OxRdtase_N"/>
</dbReference>
<dbReference type="Proteomes" id="UP000252289">
    <property type="component" value="Unassembled WGS sequence"/>
</dbReference>
<proteinExistence type="inferred from homology"/>
<feature type="binding site" evidence="5">
    <location>
        <position position="221"/>
    </location>
    <ligand>
        <name>FAD</name>
        <dbReference type="ChEBI" id="CHEBI:57692"/>
    </ligand>
</feature>
<dbReference type="Gene3D" id="3.30.560.10">
    <property type="entry name" value="Glucose Oxidase, domain 3"/>
    <property type="match status" value="1"/>
</dbReference>
<dbReference type="Gene3D" id="3.50.50.60">
    <property type="entry name" value="FAD/NAD(P)-binding domain"/>
    <property type="match status" value="1"/>
</dbReference>
<reference evidence="9 10" key="1">
    <citation type="journal article" date="2018" name="Microbiome">
        <title>Fine metagenomic profile of the Mediterranean stratified and mixed water columns revealed by assembly and recruitment.</title>
        <authorList>
            <person name="Haro-Moreno J.M."/>
            <person name="Lopez-Perez M."/>
            <person name="De La Torre J.R."/>
            <person name="Picazo A."/>
            <person name="Camacho A."/>
            <person name="Rodriguez-Valera F."/>
        </authorList>
    </citation>
    <scope>NUCLEOTIDE SEQUENCE [LARGE SCALE GENOMIC DNA]</scope>
    <source>
        <strain evidence="9">MED-G50</strain>
    </source>
</reference>
<dbReference type="Pfam" id="PF05199">
    <property type="entry name" value="GMC_oxred_C"/>
    <property type="match status" value="1"/>
</dbReference>
<keyword evidence="3 6" id="KW-0285">Flavoprotein</keyword>
<comment type="caution">
    <text evidence="9">The sequence shown here is derived from an EMBL/GenBank/DDBJ whole genome shotgun (WGS) entry which is preliminary data.</text>
</comment>
<name>A0A368EP42_9PROT</name>
<dbReference type="SUPFAM" id="SSF54373">
    <property type="entry name" value="FAD-linked reductases, C-terminal domain"/>
    <property type="match status" value="1"/>
</dbReference>
<evidence type="ECO:0000313" key="9">
    <source>
        <dbReference type="EMBL" id="RCL85317.1"/>
    </source>
</evidence>
<evidence type="ECO:0000256" key="6">
    <source>
        <dbReference type="RuleBase" id="RU003968"/>
    </source>
</evidence>
<comment type="cofactor">
    <cofactor evidence="1 5">
        <name>FAD</name>
        <dbReference type="ChEBI" id="CHEBI:57692"/>
    </cofactor>
</comment>
<evidence type="ECO:0000313" key="10">
    <source>
        <dbReference type="Proteomes" id="UP000252289"/>
    </source>
</evidence>
<feature type="binding site" evidence="5">
    <location>
        <position position="86"/>
    </location>
    <ligand>
        <name>FAD</name>
        <dbReference type="ChEBI" id="CHEBI:57692"/>
    </ligand>
</feature>
<dbReference type="SUPFAM" id="SSF51905">
    <property type="entry name" value="FAD/NAD(P)-binding domain"/>
    <property type="match status" value="1"/>
</dbReference>
<feature type="domain" description="Glucose-methanol-choline oxidoreductase N-terminal" evidence="7">
    <location>
        <begin position="84"/>
        <end position="107"/>
    </location>
</feature>
<evidence type="ECO:0000259" key="7">
    <source>
        <dbReference type="PROSITE" id="PS00623"/>
    </source>
</evidence>
<dbReference type="GO" id="GO:0016614">
    <property type="term" value="F:oxidoreductase activity, acting on CH-OH group of donors"/>
    <property type="evidence" value="ECO:0007669"/>
    <property type="project" value="InterPro"/>
</dbReference>
<dbReference type="InterPro" id="IPR007867">
    <property type="entry name" value="GMC_OxRtase_C"/>
</dbReference>
<dbReference type="PROSITE" id="PS00623">
    <property type="entry name" value="GMC_OXRED_1"/>
    <property type="match status" value="1"/>
</dbReference>
<evidence type="ECO:0000256" key="3">
    <source>
        <dbReference type="ARBA" id="ARBA00022630"/>
    </source>
</evidence>
<protein>
    <submittedName>
        <fullName evidence="9">Choline dehydrogenase</fullName>
    </submittedName>
</protein>
<keyword evidence="4 5" id="KW-0274">FAD</keyword>
<dbReference type="PROSITE" id="PS00624">
    <property type="entry name" value="GMC_OXRED_2"/>
    <property type="match status" value="1"/>
</dbReference>
<organism evidence="9 10">
    <name type="scientific">PS1 clade bacterium</name>
    <dbReference type="NCBI Taxonomy" id="2175152"/>
    <lineage>
        <taxon>Bacteria</taxon>
        <taxon>Pseudomonadati</taxon>
        <taxon>Pseudomonadota</taxon>
        <taxon>Alphaproteobacteria</taxon>
        <taxon>PS1 clade</taxon>
    </lineage>
</organism>
<dbReference type="InterPro" id="IPR036188">
    <property type="entry name" value="FAD/NAD-bd_sf"/>
</dbReference>
<dbReference type="EMBL" id="QOQK01000003">
    <property type="protein sequence ID" value="RCL85317.1"/>
    <property type="molecule type" value="Genomic_DNA"/>
</dbReference>
<feature type="domain" description="Glucose-methanol-choline oxidoreductase N-terminal" evidence="8">
    <location>
        <begin position="260"/>
        <end position="274"/>
    </location>
</feature>
<evidence type="ECO:0000256" key="5">
    <source>
        <dbReference type="PIRSR" id="PIRSR000137-2"/>
    </source>
</evidence>
<evidence type="ECO:0000256" key="2">
    <source>
        <dbReference type="ARBA" id="ARBA00010790"/>
    </source>
</evidence>
<dbReference type="Pfam" id="PF00732">
    <property type="entry name" value="GMC_oxred_N"/>
    <property type="match status" value="1"/>
</dbReference>
<dbReference type="PANTHER" id="PTHR11552:SF147">
    <property type="entry name" value="CHOLINE DEHYDROGENASE, MITOCHONDRIAL"/>
    <property type="match status" value="1"/>
</dbReference>
<dbReference type="AlphaFoldDB" id="A0A368EP42"/>
<evidence type="ECO:0000256" key="1">
    <source>
        <dbReference type="ARBA" id="ARBA00001974"/>
    </source>
</evidence>
<comment type="similarity">
    <text evidence="2 6">Belongs to the GMC oxidoreductase family.</text>
</comment>
<dbReference type="PANTHER" id="PTHR11552">
    <property type="entry name" value="GLUCOSE-METHANOL-CHOLINE GMC OXIDOREDUCTASE"/>
    <property type="match status" value="1"/>
</dbReference>
<dbReference type="PIRSF" id="PIRSF000137">
    <property type="entry name" value="Alcohol_oxidase"/>
    <property type="match status" value="1"/>
</dbReference>